<dbReference type="Proteomes" id="UP000321306">
    <property type="component" value="Unassembled WGS sequence"/>
</dbReference>
<dbReference type="EMBL" id="BJXB01000004">
    <property type="protein sequence ID" value="GEM45460.1"/>
    <property type="molecule type" value="Genomic_DNA"/>
</dbReference>
<gene>
    <name evidence="1" type="ORF">DC3_10950</name>
</gene>
<dbReference type="AlphaFoldDB" id="A0A511MY03"/>
<comment type="caution">
    <text evidence="1">The sequence shown here is derived from an EMBL/GenBank/DDBJ whole genome shotgun (WGS) entry which is preliminary data.</text>
</comment>
<proteinExistence type="predicted"/>
<sequence>MSLYGPCFSATGQSDDVPSEELVHTLMGVDLGDLRQVADCWPNVDLTDETVHQTVWSVLGNITGYPHGRMSQWPR</sequence>
<accession>A0A511MY03</accession>
<evidence type="ECO:0000313" key="1">
    <source>
        <dbReference type="EMBL" id="GEM45460.1"/>
    </source>
</evidence>
<name>A0A511MY03_DEIC1</name>
<protein>
    <submittedName>
        <fullName evidence="1">Uncharacterized protein</fullName>
    </submittedName>
</protein>
<evidence type="ECO:0000313" key="2">
    <source>
        <dbReference type="Proteomes" id="UP000321306"/>
    </source>
</evidence>
<reference evidence="1 2" key="1">
    <citation type="submission" date="2019-07" db="EMBL/GenBank/DDBJ databases">
        <title>Whole genome shotgun sequence of Deinococcus cellulosilyticus NBRC 106333.</title>
        <authorList>
            <person name="Hosoyama A."/>
            <person name="Uohara A."/>
            <person name="Ohji S."/>
            <person name="Ichikawa N."/>
        </authorList>
    </citation>
    <scope>NUCLEOTIDE SEQUENCE [LARGE SCALE GENOMIC DNA]</scope>
    <source>
        <strain evidence="1 2">NBRC 106333</strain>
    </source>
</reference>
<organism evidence="1 2">
    <name type="scientific">Deinococcus cellulosilyticus (strain DSM 18568 / NBRC 106333 / KACC 11606 / 5516J-15)</name>
    <dbReference type="NCBI Taxonomy" id="1223518"/>
    <lineage>
        <taxon>Bacteria</taxon>
        <taxon>Thermotogati</taxon>
        <taxon>Deinococcota</taxon>
        <taxon>Deinococci</taxon>
        <taxon>Deinococcales</taxon>
        <taxon>Deinococcaceae</taxon>
        <taxon>Deinococcus</taxon>
    </lineage>
</organism>
<keyword evidence="2" id="KW-1185">Reference proteome</keyword>